<evidence type="ECO:0000256" key="4">
    <source>
        <dbReference type="ARBA" id="ARBA00022825"/>
    </source>
</evidence>
<dbReference type="Proteomes" id="UP000031737">
    <property type="component" value="Unassembled WGS sequence"/>
</dbReference>
<dbReference type="InterPro" id="IPR023827">
    <property type="entry name" value="Peptidase_S8_Asp-AS"/>
</dbReference>
<dbReference type="EMBL" id="AUPL01003428">
    <property type="protein sequence ID" value="ESL08863.1"/>
    <property type="molecule type" value="Genomic_DNA"/>
</dbReference>
<feature type="domain" description="Peptidase S8/S53" evidence="8">
    <location>
        <begin position="5"/>
        <end position="329"/>
    </location>
</feature>
<proteinExistence type="inferred from homology"/>
<feature type="active site" description="Charge relay system" evidence="5">
    <location>
        <position position="14"/>
    </location>
</feature>
<dbReference type="OrthoDB" id="1740355at2759"/>
<protein>
    <recommendedName>
        <fullName evidence="8">Peptidase S8/S53 domain-containing protein</fullName>
    </recommendedName>
</protein>
<evidence type="ECO:0000259" key="8">
    <source>
        <dbReference type="Pfam" id="PF00082"/>
    </source>
</evidence>
<dbReference type="PROSITE" id="PS00138">
    <property type="entry name" value="SUBTILASE_SER"/>
    <property type="match status" value="1"/>
</dbReference>
<dbReference type="GO" id="GO:0004252">
    <property type="term" value="F:serine-type endopeptidase activity"/>
    <property type="evidence" value="ECO:0007669"/>
    <property type="project" value="UniProtKB-UniRule"/>
</dbReference>
<name>A0A061J0C6_TRYRA</name>
<evidence type="ECO:0000256" key="5">
    <source>
        <dbReference type="PROSITE-ProRule" id="PRU01240"/>
    </source>
</evidence>
<keyword evidence="4 5" id="KW-0720">Serine protease</keyword>
<feature type="active site" description="Charge relay system" evidence="5">
    <location>
        <position position="62"/>
    </location>
</feature>
<comment type="caution">
    <text evidence="9">The sequence shown here is derived from an EMBL/GenBank/DDBJ whole genome shotgun (WGS) entry which is preliminary data.</text>
</comment>
<dbReference type="InterPro" id="IPR023828">
    <property type="entry name" value="Peptidase_S8_Ser-AS"/>
</dbReference>
<gene>
    <name evidence="9" type="ORF">TRSC58_03428</name>
</gene>
<dbReference type="AlphaFoldDB" id="A0A061J0C6"/>
<keyword evidence="7" id="KW-0812">Transmembrane</keyword>
<dbReference type="GO" id="GO:0006508">
    <property type="term" value="P:proteolysis"/>
    <property type="evidence" value="ECO:0007669"/>
    <property type="project" value="UniProtKB-KW"/>
</dbReference>
<dbReference type="PROSITE" id="PS51892">
    <property type="entry name" value="SUBTILASE"/>
    <property type="match status" value="1"/>
</dbReference>
<accession>A0A061J0C6</accession>
<evidence type="ECO:0000256" key="7">
    <source>
        <dbReference type="SAM" id="Phobius"/>
    </source>
</evidence>
<sequence length="1235" mass="135804">MNWTGRGVRIALLDTGLDSHLVSSSSLERPLNSKGAASTAQPLRMCTSFVPGLPCENNQDGHGTFSVSVMAGNISFPKGAKEGVNWGKSVASDGNCVAGCKRPLSPQMHYLGMAPGADVHMLRVFDDNRDTRTSWCVAALNFALQWGAHVVNLSFGGIDYFDAVFTEKITELAKKGVVVVAATGNEGPGMGSLHNPADQSEVIAVGSLGTRGRRLTTRVNDAETNESSMHSTVRWISTFSGRGPSTWEMPYGTGRVRPDLVALGERVLGVGRDRKLGTLSLWVSHGTSVATPIVAGIVALCIDALQHLYLRRSSGVNVAMIKRVLMETAVEISPKGYALRVIEAALRKEEHDISTPRRRDWWRRGGSASSRRDGIAMARTLLHYRNVLQYSRMSQGAGEVCPMCALSRVEAVGQQLTLLRGFAFPREIDATGAHQLSHGEEASSVLPPCLANWPYCEQPLFPSATPVEYTVNIYYPQCHAARLTHTTPWIGITGARGMCSAHRRGRCHASNIDVLTAKQLLFLQAHASHILEAYSGVVSLFALSPSNASSVRWTPSSSSTTKVLEAGAIENLLGHFDLIEVSGFVKVAYTCNTSYHATPQEQIQKDETWCNSECVTIPFKIPIVPRPPRARRMAFDISHQWFYPPNFVPGDDAYTNSLPNAQRQHKERQARRESHGVFECDSDHPYTNMAPLLLFLHRVMGIFVEVPLVSYLSLGVASNGNETAFNLHWRIYLQRYYRNIGTLLLLDPELPLMKEERAIIANAVLRHQLHVVIFSEWYGERVEQGLFLYDVTQNQTLSPSFLTKENLEASDVVGEDNEQRTRGLKGACHVPSLNALLCDISQGTLQLDDDRVVDGALSLASTSTFFFPYHQGWGGETVYRHFGRMSAAGVLRWPPARNACFTIFPQPGQMAGTTMVCGMEKSWARELHEVARADEEGRGEGGSFRGATGVLGQVHPEAFIPLFGFAGVGNSGTGKRSGSSLAKGGKKLRGRKRMMGRVAVFTDTSSLGSLSSPQASLHVLDKLVYDVSSRSLESSGAELVTSARVRDSLASLVTHESEKPSFAFSIVRDFWRFVYTGELPEFTKNSECRRYEGFANASNKSETPVHPFTTLSEVKTGDGVDDGGKFEKLLSTLFASAPRRVALAKRLREVLSAWETVMMVADDDCSFRNNELELEAGTSEKMIEPVSLFYLLFFIVMLIFILFCTWRRGQFALGGLLGCEKGKTMRTTGEKKKEQ</sequence>
<evidence type="ECO:0000313" key="9">
    <source>
        <dbReference type="EMBL" id="ESL08863.1"/>
    </source>
</evidence>
<evidence type="ECO:0000256" key="3">
    <source>
        <dbReference type="ARBA" id="ARBA00022801"/>
    </source>
</evidence>
<keyword evidence="2 5" id="KW-0645">Protease</keyword>
<dbReference type="GO" id="GO:0005615">
    <property type="term" value="C:extracellular space"/>
    <property type="evidence" value="ECO:0007669"/>
    <property type="project" value="TreeGrafter"/>
</dbReference>
<keyword evidence="10" id="KW-1185">Reference proteome</keyword>
<dbReference type="Pfam" id="PF00082">
    <property type="entry name" value="Peptidase_S8"/>
    <property type="match status" value="1"/>
</dbReference>
<dbReference type="PANTHER" id="PTHR43806">
    <property type="entry name" value="PEPTIDASE S8"/>
    <property type="match status" value="1"/>
</dbReference>
<keyword evidence="7" id="KW-1133">Transmembrane helix</keyword>
<evidence type="ECO:0000256" key="1">
    <source>
        <dbReference type="ARBA" id="ARBA00011073"/>
    </source>
</evidence>
<dbReference type="SUPFAM" id="SSF52743">
    <property type="entry name" value="Subtilisin-like"/>
    <property type="match status" value="1"/>
</dbReference>
<dbReference type="PRINTS" id="PR00723">
    <property type="entry name" value="SUBTILISIN"/>
</dbReference>
<dbReference type="InterPro" id="IPR000209">
    <property type="entry name" value="Peptidase_S8/S53_dom"/>
</dbReference>
<comment type="similarity">
    <text evidence="1 5 6">Belongs to the peptidase S8 family.</text>
</comment>
<reference evidence="9 10" key="1">
    <citation type="submission" date="2013-07" db="EMBL/GenBank/DDBJ databases">
        <authorList>
            <person name="Stoco P.H."/>
            <person name="Wagner G."/>
            <person name="Gerber A."/>
            <person name="Zaha A."/>
            <person name="Thompson C."/>
            <person name="Bartholomeu D.C."/>
            <person name="Luckemeyer D.D."/>
            <person name="Bahia D."/>
            <person name="Loreto E."/>
            <person name="Prestes E.B."/>
            <person name="Lima F.M."/>
            <person name="Rodrigues-Luiz G."/>
            <person name="Vallejo G.A."/>
            <person name="Filho J.F."/>
            <person name="Monteiro K.M."/>
            <person name="Tyler K.M."/>
            <person name="de Almeida L.G."/>
            <person name="Ortiz M.F."/>
            <person name="Siervo M.A."/>
            <person name="de Moraes M.H."/>
            <person name="Cunha O.L."/>
            <person name="Mendonca-Neto R."/>
            <person name="Silva R."/>
            <person name="Teixeira S.M."/>
            <person name="Murta S.M."/>
            <person name="Sincero T.C."/>
            <person name="Mendes T.A."/>
            <person name="Urmenyi T.P."/>
            <person name="Silva V.G."/>
            <person name="da Rocha W.D."/>
            <person name="Andersson B."/>
            <person name="Romanha A.J."/>
            <person name="Steindel M."/>
            <person name="de Vasconcelos A.T."/>
            <person name="Grisard E.C."/>
        </authorList>
    </citation>
    <scope>NUCLEOTIDE SEQUENCE [LARGE SCALE GENOMIC DNA]</scope>
    <source>
        <strain evidence="9 10">SC58</strain>
    </source>
</reference>
<organism evidence="9 10">
    <name type="scientific">Trypanosoma rangeli SC58</name>
    <dbReference type="NCBI Taxonomy" id="429131"/>
    <lineage>
        <taxon>Eukaryota</taxon>
        <taxon>Discoba</taxon>
        <taxon>Euglenozoa</taxon>
        <taxon>Kinetoplastea</taxon>
        <taxon>Metakinetoplastina</taxon>
        <taxon>Trypanosomatida</taxon>
        <taxon>Trypanosomatidae</taxon>
        <taxon>Trypanosoma</taxon>
        <taxon>Herpetosoma</taxon>
    </lineage>
</organism>
<feature type="transmembrane region" description="Helical" evidence="7">
    <location>
        <begin position="1188"/>
        <end position="1206"/>
    </location>
</feature>
<dbReference type="InterPro" id="IPR050131">
    <property type="entry name" value="Peptidase_S8_subtilisin-like"/>
</dbReference>
<feature type="active site" description="Charge relay system" evidence="5">
    <location>
        <position position="288"/>
    </location>
</feature>
<keyword evidence="7" id="KW-0472">Membrane</keyword>
<dbReference type="InterPro" id="IPR015500">
    <property type="entry name" value="Peptidase_S8_subtilisin-rel"/>
</dbReference>
<dbReference type="VEuPathDB" id="TriTrypDB:TRSC58_03428"/>
<evidence type="ECO:0000256" key="2">
    <source>
        <dbReference type="ARBA" id="ARBA00022670"/>
    </source>
</evidence>
<evidence type="ECO:0000313" key="10">
    <source>
        <dbReference type="Proteomes" id="UP000031737"/>
    </source>
</evidence>
<dbReference type="PROSITE" id="PS00136">
    <property type="entry name" value="SUBTILASE_ASP"/>
    <property type="match status" value="1"/>
</dbReference>
<keyword evidence="3 5" id="KW-0378">Hydrolase</keyword>
<evidence type="ECO:0000256" key="6">
    <source>
        <dbReference type="RuleBase" id="RU003355"/>
    </source>
</evidence>
<dbReference type="PANTHER" id="PTHR43806:SF11">
    <property type="entry name" value="CEREVISIN-RELATED"/>
    <property type="match status" value="1"/>
</dbReference>
<dbReference type="InterPro" id="IPR036852">
    <property type="entry name" value="Peptidase_S8/S53_dom_sf"/>
</dbReference>
<dbReference type="Gene3D" id="3.40.50.200">
    <property type="entry name" value="Peptidase S8/S53 domain"/>
    <property type="match status" value="1"/>
</dbReference>